<proteinExistence type="predicted"/>
<evidence type="ECO:0000256" key="1">
    <source>
        <dbReference type="SAM" id="MobiDB-lite"/>
    </source>
</evidence>
<dbReference type="EMBL" id="FLRJ01000352">
    <property type="protein sequence ID" value="SBT73386.1"/>
    <property type="molecule type" value="Genomic_DNA"/>
</dbReference>
<dbReference type="Pfam" id="PF05795">
    <property type="entry name" value="Plasmodium_Vir"/>
    <property type="match status" value="1"/>
</dbReference>
<dbReference type="Proteomes" id="UP000243200">
    <property type="component" value="Unassembled WGS sequence"/>
</dbReference>
<organism evidence="2 3">
    <name type="scientific">Plasmodium ovale</name>
    <name type="common">malaria parasite P. ovale</name>
    <dbReference type="NCBI Taxonomy" id="36330"/>
    <lineage>
        <taxon>Eukaryota</taxon>
        <taxon>Sar</taxon>
        <taxon>Alveolata</taxon>
        <taxon>Apicomplexa</taxon>
        <taxon>Aconoidasida</taxon>
        <taxon>Haemosporida</taxon>
        <taxon>Plasmodiidae</taxon>
        <taxon>Plasmodium</taxon>
        <taxon>Plasmodium (Plasmodium)</taxon>
    </lineage>
</organism>
<dbReference type="InterPro" id="IPR008780">
    <property type="entry name" value="Plasmodium_Vir"/>
</dbReference>
<name>A0A1C3KHV5_PLAOA</name>
<accession>A0A1C3KHV5</accession>
<protein>
    <submittedName>
        <fullName evidence="2">Plasmodium vivax Vir protein, putative</fullName>
    </submittedName>
</protein>
<dbReference type="AlphaFoldDB" id="A0A1C3KHV5"/>
<feature type="region of interest" description="Disordered" evidence="1">
    <location>
        <begin position="226"/>
        <end position="251"/>
    </location>
</feature>
<dbReference type="OrthoDB" id="383226at2759"/>
<dbReference type="VEuPathDB" id="PlasmoDB:PocGH01_00129800"/>
<evidence type="ECO:0000313" key="2">
    <source>
        <dbReference type="EMBL" id="SBT73386.1"/>
    </source>
</evidence>
<dbReference type="VEuPathDB" id="PlasmoDB:POWCR01_000109700"/>
<gene>
    <name evidence="2" type="primary">PowCR01_000109700</name>
    <name evidence="2" type="ORF">POWCR01_000109700</name>
</gene>
<evidence type="ECO:0000313" key="3">
    <source>
        <dbReference type="Proteomes" id="UP000243200"/>
    </source>
</evidence>
<reference evidence="2 3" key="1">
    <citation type="submission" date="2016-06" db="EMBL/GenBank/DDBJ databases">
        <authorList>
            <consortium name="Pathogen Informatics"/>
        </authorList>
    </citation>
    <scope>NUCLEOTIDE SEQUENCE [LARGE SCALE GENOMIC DNA]</scope>
</reference>
<sequence>MGNISQNKDPDINELHSNANYQKLDKASKEKILVDDKGYWNVFIKGTDIKLTTISDTLLNTFYYVVNMKADDTSYNERWNYLYFWTGLKLIENSHQLIFKKVMKVLETLRSGRRGTTDAYNDDMFNIDTEQFKNLKKIYDYLQSYESIRAKIKNPDTLCTAAYRDYVTEAYDFYMAQKTQCKERAIDNYCNVVNRFVDEYVKEDLTKFTCNGTKVPEVKNLMGQAEDTQDLGRQLPSRGLSPDMSHASGGLSPSPGYTNAMSIVLPLLGTASILFAWFRFRPLGSSLYNRIFKKEITHNYEQEEEQEILENQYSFPYTDSGDKAHHIAYHTT</sequence>